<reference evidence="3" key="1">
    <citation type="journal article" date="2021" name="ISME J.">
        <title>Evolutionary origin and ecological implication of a unique nif island in free-living Bradyrhizobium lineages.</title>
        <authorList>
            <person name="Tao J."/>
        </authorList>
    </citation>
    <scope>NUCLEOTIDE SEQUENCE [LARGE SCALE GENOMIC DNA]</scope>
    <source>
        <strain evidence="3">SZCCT0094</strain>
    </source>
</reference>
<dbReference type="Gene3D" id="3.40.50.980">
    <property type="match status" value="2"/>
</dbReference>
<dbReference type="InterPro" id="IPR009081">
    <property type="entry name" value="PP-bd_ACP"/>
</dbReference>
<name>A0ABS5GHC1_9BRAD</name>
<dbReference type="InterPro" id="IPR020845">
    <property type="entry name" value="AMP-binding_CS"/>
</dbReference>
<dbReference type="SUPFAM" id="SSF52777">
    <property type="entry name" value="CoA-dependent acyltransferases"/>
    <property type="match status" value="1"/>
</dbReference>
<dbReference type="InterPro" id="IPR000873">
    <property type="entry name" value="AMP-dep_synth/lig_dom"/>
</dbReference>
<feature type="domain" description="Carrier" evidence="1">
    <location>
        <begin position="668"/>
        <end position="742"/>
    </location>
</feature>
<evidence type="ECO:0000259" key="1">
    <source>
        <dbReference type="PROSITE" id="PS50075"/>
    </source>
</evidence>
<dbReference type="InterPro" id="IPR025110">
    <property type="entry name" value="AMP-bd_C"/>
</dbReference>
<dbReference type="Proteomes" id="UP001314635">
    <property type="component" value="Unassembled WGS sequence"/>
</dbReference>
<dbReference type="Gene3D" id="1.10.1200.10">
    <property type="entry name" value="ACP-like"/>
    <property type="match status" value="1"/>
</dbReference>
<gene>
    <name evidence="2" type="ORF">JQ619_32500</name>
</gene>
<dbReference type="InterPro" id="IPR045851">
    <property type="entry name" value="AMP-bd_C_sf"/>
</dbReference>
<dbReference type="SUPFAM" id="SSF53474">
    <property type="entry name" value="alpha/beta-Hydrolases"/>
    <property type="match status" value="1"/>
</dbReference>
<proteinExistence type="predicted"/>
<accession>A0ABS5GHC1</accession>
<evidence type="ECO:0000313" key="2">
    <source>
        <dbReference type="EMBL" id="MBR1140486.1"/>
    </source>
</evidence>
<dbReference type="Pfam" id="PF00550">
    <property type="entry name" value="PP-binding"/>
    <property type="match status" value="1"/>
</dbReference>
<sequence>LPLRVEVGEQGVAASVREVQRHLAELLRHEHAPLALAQRCSGVAAPAPLFSALLNYRHSAAGGAAEQAQWEGIEVLHAEERTNYPLALSVDDLGAGFALTAQVAAPVAAERVCAFMATALEGLVEALERTPERPLRQIDVLPEAERHRVLVEWNATAAAYPQDTCVHELFEAQAERTPDAVAVVHEDRRLSYAELNTQANRLAHHLRKLGVKPDDRVAICIERSIDLVAAELAILKCGAAYVPLDPAYPAERLSFMIEDCEASLVLTARGAVLPEGLEVHSIDVGDVLRVAGDDSNPGVSRDSGSDAYIMYTSGSTGTPKGVVIPHRAIGRLVINNGYADFNASDRVAFAANPAFDATTMEVWAPLLNGGCIVVIEQEAVLDPLQLSDAFQQQRVTAFFVTTSLFNHYVKVSPQLFAGLRFLLTGGERADPQCFRKVISGAAPRHFIHCYGPTETTTFAITHEITEVDERAGSIPLGRPISNTHIYILDAYGEPAPIGVAGEIYIGGAGVARGYLNRPELTAARFVEDRFSGEAGARLYRTGDLGRWLGDGTIAYLGRNDFQVKIRGFRIELGEIEARLSEHAGVRDVAVVAREDAPGDKRLVAYYVSDAAIGAEQLRGHLAARLPDYMVPAAYVHLDRLPLTPNGKLDRKALPAPEGTAFAAQAYEPPQGETEEVIARIWSELLGVERIGRHDNFFALGGHSLLLAKMQVRLSQAGLSLSIPRIFANPTIASLLQNDGNSPTLDFESHVVELRSPAATEAKPLFIMSQGQGSVLYGAKLAARLPDGFPIYGLTSDGQRRDHLRTVEDIAACFVAIIKQIQPAGPYRLAGWSFGGKLAYEVARQLLSADNDVQFVGLIDTYYRRPTWISEEVMDRFLSSLSPALRQTTRRLINADNVYESEYIPIKICLFVAEAPNEDAHRGWKEVLPEHQIVTIQIPGAHDDVMSDGNIEVLVQSLSEQLLTCDETGQIG</sequence>
<dbReference type="CDD" id="cd12117">
    <property type="entry name" value="A_NRPS_Srf_like"/>
    <property type="match status" value="1"/>
</dbReference>
<dbReference type="InterPro" id="IPR036736">
    <property type="entry name" value="ACP-like_sf"/>
</dbReference>
<organism evidence="2 3">
    <name type="scientific">Bradyrhizobium denitrificans</name>
    <dbReference type="NCBI Taxonomy" id="2734912"/>
    <lineage>
        <taxon>Bacteria</taxon>
        <taxon>Pseudomonadati</taxon>
        <taxon>Pseudomonadota</taxon>
        <taxon>Alphaproteobacteria</taxon>
        <taxon>Hyphomicrobiales</taxon>
        <taxon>Nitrobacteraceae</taxon>
        <taxon>Bradyrhizobium</taxon>
    </lineage>
</organism>
<dbReference type="Gene3D" id="3.40.50.1820">
    <property type="entry name" value="alpha/beta hydrolase"/>
    <property type="match status" value="1"/>
</dbReference>
<feature type="non-terminal residue" evidence="2">
    <location>
        <position position="1"/>
    </location>
</feature>
<dbReference type="PANTHER" id="PTHR45527:SF1">
    <property type="entry name" value="FATTY ACID SYNTHASE"/>
    <property type="match status" value="1"/>
</dbReference>
<dbReference type="SUPFAM" id="SSF56801">
    <property type="entry name" value="Acetyl-CoA synthetase-like"/>
    <property type="match status" value="1"/>
</dbReference>
<dbReference type="SUPFAM" id="SSF47336">
    <property type="entry name" value="ACP-like"/>
    <property type="match status" value="1"/>
</dbReference>
<dbReference type="Pfam" id="PF00975">
    <property type="entry name" value="Thioesterase"/>
    <property type="match status" value="1"/>
</dbReference>
<dbReference type="Gene3D" id="3.30.300.30">
    <property type="match status" value="1"/>
</dbReference>
<keyword evidence="3" id="KW-1185">Reference proteome</keyword>
<dbReference type="Gene3D" id="2.30.38.10">
    <property type="entry name" value="Luciferase, Domain 3"/>
    <property type="match status" value="1"/>
</dbReference>
<dbReference type="EMBL" id="JAFCLK010000041">
    <property type="protein sequence ID" value="MBR1140486.1"/>
    <property type="molecule type" value="Genomic_DNA"/>
</dbReference>
<dbReference type="PROSITE" id="PS00455">
    <property type="entry name" value="AMP_BINDING"/>
    <property type="match status" value="1"/>
</dbReference>
<dbReference type="Pfam" id="PF13193">
    <property type="entry name" value="AMP-binding_C"/>
    <property type="match status" value="1"/>
</dbReference>
<dbReference type="InterPro" id="IPR010071">
    <property type="entry name" value="AA_adenyl_dom"/>
</dbReference>
<protein>
    <submittedName>
        <fullName evidence="2">Amino acid adenylation domain-containing protein</fullName>
    </submittedName>
</protein>
<dbReference type="InterPro" id="IPR020802">
    <property type="entry name" value="TesA-like"/>
</dbReference>
<dbReference type="Pfam" id="PF00501">
    <property type="entry name" value="AMP-binding"/>
    <property type="match status" value="1"/>
</dbReference>
<dbReference type="NCBIfam" id="TIGR01733">
    <property type="entry name" value="AA-adenyl-dom"/>
    <property type="match status" value="1"/>
</dbReference>
<dbReference type="Gene3D" id="3.30.559.30">
    <property type="entry name" value="Nonribosomal peptide synthetase, condensation domain"/>
    <property type="match status" value="1"/>
</dbReference>
<dbReference type="SMART" id="SM00824">
    <property type="entry name" value="PKS_TE"/>
    <property type="match status" value="1"/>
</dbReference>
<evidence type="ECO:0000313" key="3">
    <source>
        <dbReference type="Proteomes" id="UP001314635"/>
    </source>
</evidence>
<dbReference type="PROSITE" id="PS50075">
    <property type="entry name" value="CARRIER"/>
    <property type="match status" value="1"/>
</dbReference>
<dbReference type="InterPro" id="IPR001031">
    <property type="entry name" value="Thioesterase"/>
</dbReference>
<dbReference type="PANTHER" id="PTHR45527">
    <property type="entry name" value="NONRIBOSOMAL PEPTIDE SYNTHETASE"/>
    <property type="match status" value="1"/>
</dbReference>
<dbReference type="RefSeq" id="WP_211400805.1">
    <property type="nucleotide sequence ID" value="NZ_JAFCLK010000041.1"/>
</dbReference>
<comment type="caution">
    <text evidence="2">The sequence shown here is derived from an EMBL/GenBank/DDBJ whole genome shotgun (WGS) entry which is preliminary data.</text>
</comment>
<dbReference type="InterPro" id="IPR029058">
    <property type="entry name" value="AB_hydrolase_fold"/>
</dbReference>